<dbReference type="Gene3D" id="1.20.140.10">
    <property type="entry name" value="Butyryl-CoA Dehydrogenase, subunit A, domain 3"/>
    <property type="match status" value="1"/>
</dbReference>
<dbReference type="InterPro" id="IPR013786">
    <property type="entry name" value="AcylCoA_DH/ox_N"/>
</dbReference>
<dbReference type="PANTHER" id="PTHR43884:SF25">
    <property type="entry name" value="ACYL-COA DEHYDROGENASE YDBM-RELATED"/>
    <property type="match status" value="1"/>
</dbReference>
<dbReference type="RefSeq" id="WP_051629367.1">
    <property type="nucleotide sequence ID" value="NZ_QWEC01000153.1"/>
</dbReference>
<feature type="domain" description="Acyl-CoA dehydrogenase/oxidase C-terminal" evidence="7">
    <location>
        <begin position="250"/>
        <end position="372"/>
    </location>
</feature>
<dbReference type="PANTHER" id="PTHR43884">
    <property type="entry name" value="ACYL-COA DEHYDROGENASE"/>
    <property type="match status" value="1"/>
</dbReference>
<comment type="cofactor">
    <cofactor evidence="1 6">
        <name>FAD</name>
        <dbReference type="ChEBI" id="CHEBI:57692"/>
    </cofactor>
</comment>
<dbReference type="Proteomes" id="UP000266298">
    <property type="component" value="Unassembled WGS sequence"/>
</dbReference>
<evidence type="ECO:0000256" key="3">
    <source>
        <dbReference type="ARBA" id="ARBA00022630"/>
    </source>
</evidence>
<evidence type="ECO:0000259" key="9">
    <source>
        <dbReference type="Pfam" id="PF02771"/>
    </source>
</evidence>
<dbReference type="AlphaFoldDB" id="A0A399NR89"/>
<organism evidence="10 11">
    <name type="scientific">Clavibacter michiganensis</name>
    <dbReference type="NCBI Taxonomy" id="28447"/>
    <lineage>
        <taxon>Bacteria</taxon>
        <taxon>Bacillati</taxon>
        <taxon>Actinomycetota</taxon>
        <taxon>Actinomycetes</taxon>
        <taxon>Micrococcales</taxon>
        <taxon>Microbacteriaceae</taxon>
        <taxon>Clavibacter</taxon>
    </lineage>
</organism>
<keyword evidence="3 6" id="KW-0285">Flavoprotein</keyword>
<comment type="caution">
    <text evidence="10">The sequence shown here is derived from an EMBL/GenBank/DDBJ whole genome shotgun (WGS) entry which is preliminary data.</text>
</comment>
<dbReference type="SUPFAM" id="SSF47203">
    <property type="entry name" value="Acyl-CoA dehydrogenase C-terminal domain-like"/>
    <property type="match status" value="1"/>
</dbReference>
<dbReference type="PIRSF" id="PIRSF016578">
    <property type="entry name" value="HsaA"/>
    <property type="match status" value="1"/>
</dbReference>
<feature type="domain" description="Acyl-CoA oxidase/dehydrogenase middle" evidence="8">
    <location>
        <begin position="125"/>
        <end position="221"/>
    </location>
</feature>
<dbReference type="InterPro" id="IPR006091">
    <property type="entry name" value="Acyl-CoA_Oxase/DH_mid-dom"/>
</dbReference>
<dbReference type="Pfam" id="PF00441">
    <property type="entry name" value="Acyl-CoA_dh_1"/>
    <property type="match status" value="1"/>
</dbReference>
<dbReference type="Gene3D" id="2.40.110.10">
    <property type="entry name" value="Butyryl-CoA Dehydrogenase, subunit A, domain 2"/>
    <property type="match status" value="1"/>
</dbReference>
<keyword evidence="4 6" id="KW-0274">FAD</keyword>
<dbReference type="InterPro" id="IPR036250">
    <property type="entry name" value="AcylCo_DH-like_C"/>
</dbReference>
<evidence type="ECO:0000256" key="5">
    <source>
        <dbReference type="ARBA" id="ARBA00023002"/>
    </source>
</evidence>
<dbReference type="GO" id="GO:0003995">
    <property type="term" value="F:acyl-CoA dehydrogenase activity"/>
    <property type="evidence" value="ECO:0007669"/>
    <property type="project" value="TreeGrafter"/>
</dbReference>
<keyword evidence="5 6" id="KW-0560">Oxidoreductase</keyword>
<dbReference type="Gene3D" id="1.10.540.10">
    <property type="entry name" value="Acyl-CoA dehydrogenase/oxidase, N-terminal domain"/>
    <property type="match status" value="1"/>
</dbReference>
<dbReference type="Pfam" id="PF02771">
    <property type="entry name" value="Acyl-CoA_dh_N"/>
    <property type="match status" value="1"/>
</dbReference>
<evidence type="ECO:0000256" key="6">
    <source>
        <dbReference type="RuleBase" id="RU362125"/>
    </source>
</evidence>
<proteinExistence type="inferred from homology"/>
<dbReference type="EMBL" id="QWEC01000153">
    <property type="protein sequence ID" value="RII96690.1"/>
    <property type="molecule type" value="Genomic_DNA"/>
</dbReference>
<sequence length="399" mass="42079">MTPDAPADLPDPLDPLGHLDEALLDRIRSRAPGYDARNAFFAEDLDELRAAGYLRLLVPRGLGGSGASLADAVRAQHLLAQAAPATALGVGMHLVWTAVARILADRGDDSLRGVLEDAGRDELLAFAISEPGNDQALADALTRAEPDADGGYRFTGTKSTSSMAPAWTRLGLFGRDDRDPEHPLLVHAFVPRDAPGLEIVPDWDTLGMRATQSHTVILRDVRAEPADVVRRREHGRRDDPFALAVLQAFELLIAAVYAGLGQRALDIAVESALRRTSRAAGGAALAADPGIRHLVAEAALAQDALLPQLTALADDVDRGAGHGDRWASLLVGAKVRATRTAADVVQRAIAVAGGGSLRTGDELGRLYRDVLAGGFHPSSDRQAAETIATTLLGPVPRAS</sequence>
<evidence type="ECO:0000256" key="2">
    <source>
        <dbReference type="ARBA" id="ARBA00009347"/>
    </source>
</evidence>
<dbReference type="InterPro" id="IPR037069">
    <property type="entry name" value="AcylCoA_DH/ox_N_sf"/>
</dbReference>
<evidence type="ECO:0000256" key="1">
    <source>
        <dbReference type="ARBA" id="ARBA00001974"/>
    </source>
</evidence>
<dbReference type="InterPro" id="IPR046373">
    <property type="entry name" value="Acyl-CoA_Oxase/DH_mid-dom_sf"/>
</dbReference>
<protein>
    <submittedName>
        <fullName evidence="10">Acyl-CoA dehydrogenase</fullName>
    </submittedName>
</protein>
<dbReference type="Pfam" id="PF02770">
    <property type="entry name" value="Acyl-CoA_dh_M"/>
    <property type="match status" value="1"/>
</dbReference>
<dbReference type="SUPFAM" id="SSF56645">
    <property type="entry name" value="Acyl-CoA dehydrogenase NM domain-like"/>
    <property type="match status" value="1"/>
</dbReference>
<evidence type="ECO:0000259" key="8">
    <source>
        <dbReference type="Pfam" id="PF02770"/>
    </source>
</evidence>
<dbReference type="GO" id="GO:0050660">
    <property type="term" value="F:flavin adenine dinucleotide binding"/>
    <property type="evidence" value="ECO:0007669"/>
    <property type="project" value="InterPro"/>
</dbReference>
<gene>
    <name evidence="10" type="ORF">DZF96_10370</name>
</gene>
<evidence type="ECO:0000313" key="11">
    <source>
        <dbReference type="Proteomes" id="UP000266298"/>
    </source>
</evidence>
<dbReference type="InterPro" id="IPR009100">
    <property type="entry name" value="AcylCoA_DH/oxidase_NM_dom_sf"/>
</dbReference>
<evidence type="ECO:0000259" key="7">
    <source>
        <dbReference type="Pfam" id="PF00441"/>
    </source>
</evidence>
<evidence type="ECO:0000313" key="10">
    <source>
        <dbReference type="EMBL" id="RII96690.1"/>
    </source>
</evidence>
<name>A0A399NR89_9MICO</name>
<evidence type="ECO:0000256" key="4">
    <source>
        <dbReference type="ARBA" id="ARBA00022827"/>
    </source>
</evidence>
<comment type="similarity">
    <text evidence="2 6">Belongs to the acyl-CoA dehydrogenase family.</text>
</comment>
<reference evidence="10 11" key="1">
    <citation type="submission" date="2018-08" db="EMBL/GenBank/DDBJ databases">
        <title>Genome Sequence of Clavibacter michiganensis Subspecies type strains, and the Atypical Peach-Colored Strains Isolated from Tomato.</title>
        <authorList>
            <person name="Osdaghi E."/>
            <person name="Portier P."/>
            <person name="Briand M."/>
            <person name="Jacques M.-A."/>
        </authorList>
    </citation>
    <scope>NUCLEOTIDE SEQUENCE [LARGE SCALE GENOMIC DNA]</scope>
    <source>
        <strain evidence="10 11">CFBP 7493</strain>
    </source>
</reference>
<accession>A0A399NR89</accession>
<dbReference type="InterPro" id="IPR009075">
    <property type="entry name" value="AcylCo_DH/oxidase_C"/>
</dbReference>
<feature type="domain" description="Acyl-CoA dehydrogenase/oxidase N-terminal" evidence="9">
    <location>
        <begin position="25"/>
        <end position="96"/>
    </location>
</feature>